<dbReference type="AlphaFoldDB" id="A0AA36IWJ4"/>
<evidence type="ECO:0000313" key="3">
    <source>
        <dbReference type="Proteomes" id="UP001178507"/>
    </source>
</evidence>
<reference evidence="2" key="1">
    <citation type="submission" date="2023-08" db="EMBL/GenBank/DDBJ databases">
        <authorList>
            <person name="Chen Y."/>
            <person name="Shah S."/>
            <person name="Dougan E. K."/>
            <person name="Thang M."/>
            <person name="Chan C."/>
        </authorList>
    </citation>
    <scope>NUCLEOTIDE SEQUENCE</scope>
</reference>
<feature type="compositionally biased region" description="Low complexity" evidence="1">
    <location>
        <begin position="281"/>
        <end position="298"/>
    </location>
</feature>
<evidence type="ECO:0000313" key="2">
    <source>
        <dbReference type="EMBL" id="CAJ1394200.1"/>
    </source>
</evidence>
<feature type="compositionally biased region" description="Basic and acidic residues" evidence="1">
    <location>
        <begin position="259"/>
        <end position="273"/>
    </location>
</feature>
<feature type="compositionally biased region" description="Acidic residues" evidence="1">
    <location>
        <begin position="345"/>
        <end position="354"/>
    </location>
</feature>
<feature type="region of interest" description="Disordered" evidence="1">
    <location>
        <begin position="245"/>
        <end position="308"/>
    </location>
</feature>
<keyword evidence="3" id="KW-1185">Reference proteome</keyword>
<feature type="region of interest" description="Disordered" evidence="1">
    <location>
        <begin position="327"/>
        <end position="357"/>
    </location>
</feature>
<protein>
    <submittedName>
        <fullName evidence="2">Uncharacterized protein</fullName>
    </submittedName>
</protein>
<gene>
    <name evidence="2" type="ORF">EVOR1521_LOCUS18919</name>
</gene>
<comment type="caution">
    <text evidence="2">The sequence shown here is derived from an EMBL/GenBank/DDBJ whole genome shotgun (WGS) entry which is preliminary data.</text>
</comment>
<dbReference type="EMBL" id="CAUJNA010002779">
    <property type="protein sequence ID" value="CAJ1394200.1"/>
    <property type="molecule type" value="Genomic_DNA"/>
</dbReference>
<dbReference type="Proteomes" id="UP001178507">
    <property type="component" value="Unassembled WGS sequence"/>
</dbReference>
<proteinExistence type="predicted"/>
<feature type="compositionally biased region" description="Basic and acidic residues" evidence="1">
    <location>
        <begin position="199"/>
        <end position="224"/>
    </location>
</feature>
<feature type="compositionally biased region" description="Acidic residues" evidence="1">
    <location>
        <begin position="98"/>
        <end position="110"/>
    </location>
</feature>
<feature type="region of interest" description="Disordered" evidence="1">
    <location>
        <begin position="91"/>
        <end position="229"/>
    </location>
</feature>
<sequence>MDAEHGRALEELATSWLNAMPDRALQIVRGHRLDVSKNFLWLKEVCLLSPAKVPSGFFVADALLLLDKFLEEGLLVPTSEDTKATLALAEAESGVADEGGDADEGNDEGNDEGKSAGEDEGNGKSAGEDKDDGESKGAGEDEGNGKSAGEDEDDGESKSASEDEGNGKSAGEDEDGGESKSASKDEGNGKSAGEDEDGGESKSASEDEGNDESKIDGEGNDKASEAAGDGQLERYQAFWRRFATHQRKGSQLIPLPETEPTRSGDKHADHADSDQDMGEQSSNSDSDSTYTDDSVTKSPCAPRSWSNCMCCRPVGPDGQMAWKAYSEKLDRSPQSSEPDVSMSDSESDAAEAADAEQTFHDATTTVPASSASPSQKNAGVVSGDAVMLTPACKAPAFVGAAEVPTPPKPVFKALRYFKAPEPVKGALKPAKKQAYTFDFDKKTYASYDVSMLPPQSHPLRDHSYYGAHSYTLSAGVGLAPCRAPLLAMGPRKAKKPIKKQTLRDAKRVPLSLVSPQPARSMRDKQRKWTMHGLSLLGAPQVLSVLAALIFALPGLNWNWPSDHVELFSGQAAVSRAEIEEGRTAMAYDVEYDPEMMNILGTKGYIHACFQILNLKRGGHLTLAPVCSSWVYLSRGSTGRSRSRPEGSPYSPSAVAGNTMLYRCVILILLASSRGIWWCLEQPRGSLMQFHPAMQILMKKQKVVRKFLNMCDFNGASQKPTWLYSSPSALFETLSISL</sequence>
<accession>A0AA36IWJ4</accession>
<name>A0AA36IWJ4_9DINO</name>
<organism evidence="2 3">
    <name type="scientific">Effrenium voratum</name>
    <dbReference type="NCBI Taxonomy" id="2562239"/>
    <lineage>
        <taxon>Eukaryota</taxon>
        <taxon>Sar</taxon>
        <taxon>Alveolata</taxon>
        <taxon>Dinophyceae</taxon>
        <taxon>Suessiales</taxon>
        <taxon>Symbiodiniaceae</taxon>
        <taxon>Effrenium</taxon>
    </lineage>
</organism>
<evidence type="ECO:0000256" key="1">
    <source>
        <dbReference type="SAM" id="MobiDB-lite"/>
    </source>
</evidence>
<feature type="compositionally biased region" description="Basic and acidic residues" evidence="1">
    <location>
        <begin position="177"/>
        <end position="188"/>
    </location>
</feature>